<dbReference type="EMBL" id="JADFTS010000007">
    <property type="protein sequence ID" value="KAF9597706.1"/>
    <property type="molecule type" value="Genomic_DNA"/>
</dbReference>
<comment type="caution">
    <text evidence="1">The sequence shown here is derived from an EMBL/GenBank/DDBJ whole genome shotgun (WGS) entry which is preliminary data.</text>
</comment>
<dbReference type="SUPFAM" id="SSF74788">
    <property type="entry name" value="Cullin repeat-like"/>
    <property type="match status" value="1"/>
</dbReference>
<dbReference type="Proteomes" id="UP000631114">
    <property type="component" value="Unassembled WGS sequence"/>
</dbReference>
<reference evidence="1 2" key="1">
    <citation type="submission" date="2020-10" db="EMBL/GenBank/DDBJ databases">
        <title>The Coptis chinensis genome and diversification of protoberbering-type alkaloids.</title>
        <authorList>
            <person name="Wang B."/>
            <person name="Shu S."/>
            <person name="Song C."/>
            <person name="Liu Y."/>
        </authorList>
    </citation>
    <scope>NUCLEOTIDE SEQUENCE [LARGE SCALE GENOMIC DNA]</scope>
    <source>
        <strain evidence="1">HL-2020</strain>
        <tissue evidence="1">Leaf</tissue>
    </source>
</reference>
<protein>
    <submittedName>
        <fullName evidence="1">Uncharacterized protein</fullName>
    </submittedName>
</protein>
<accession>A0A835HD72</accession>
<gene>
    <name evidence="1" type="ORF">IFM89_021193</name>
</gene>
<dbReference type="Gene3D" id="1.20.1310.10">
    <property type="entry name" value="Cullin Repeats"/>
    <property type="match status" value="1"/>
</dbReference>
<sequence>MIWFVSSAAFVNHGGHMQHLYFFQTFTSTTIWDKTLSFFNIQDGKTYKILGLFVEFAGLVVAVGLLQLDTKWIEEDSCAEYKLKIQMCLRQEKDRVSHYLHSSSGKNLDHTLPSVVLLSVSLINFHDPSPA</sequence>
<evidence type="ECO:0000313" key="2">
    <source>
        <dbReference type="Proteomes" id="UP000631114"/>
    </source>
</evidence>
<dbReference type="OrthoDB" id="27073at2759"/>
<name>A0A835HD72_9MAGN</name>
<evidence type="ECO:0000313" key="1">
    <source>
        <dbReference type="EMBL" id="KAF9597706.1"/>
    </source>
</evidence>
<keyword evidence="2" id="KW-1185">Reference proteome</keyword>
<dbReference type="InterPro" id="IPR016159">
    <property type="entry name" value="Cullin_repeat-like_dom_sf"/>
</dbReference>
<proteinExistence type="predicted"/>
<organism evidence="1 2">
    <name type="scientific">Coptis chinensis</name>
    <dbReference type="NCBI Taxonomy" id="261450"/>
    <lineage>
        <taxon>Eukaryota</taxon>
        <taxon>Viridiplantae</taxon>
        <taxon>Streptophyta</taxon>
        <taxon>Embryophyta</taxon>
        <taxon>Tracheophyta</taxon>
        <taxon>Spermatophyta</taxon>
        <taxon>Magnoliopsida</taxon>
        <taxon>Ranunculales</taxon>
        <taxon>Ranunculaceae</taxon>
        <taxon>Coptidoideae</taxon>
        <taxon>Coptis</taxon>
    </lineage>
</organism>
<dbReference type="AlphaFoldDB" id="A0A835HD72"/>